<protein>
    <submittedName>
        <fullName evidence="2">BQ5605_C016g08056 protein</fullName>
    </submittedName>
</protein>
<name>A0A2X0NST9_9BASI</name>
<evidence type="ECO:0000313" key="2">
    <source>
        <dbReference type="EMBL" id="SGY20453.1"/>
    </source>
</evidence>
<proteinExistence type="predicted"/>
<organism evidence="2 3">
    <name type="scientific">Microbotryum silenes-dioicae</name>
    <dbReference type="NCBI Taxonomy" id="796604"/>
    <lineage>
        <taxon>Eukaryota</taxon>
        <taxon>Fungi</taxon>
        <taxon>Dikarya</taxon>
        <taxon>Basidiomycota</taxon>
        <taxon>Pucciniomycotina</taxon>
        <taxon>Microbotryomycetes</taxon>
        <taxon>Microbotryales</taxon>
        <taxon>Microbotryaceae</taxon>
        <taxon>Microbotryum</taxon>
    </lineage>
</organism>
<gene>
    <name evidence="2" type="primary">BQ5605_C016g08056</name>
    <name evidence="2" type="ORF">BQ5605_C016G08056</name>
</gene>
<dbReference type="Proteomes" id="UP000249464">
    <property type="component" value="Unassembled WGS sequence"/>
</dbReference>
<feature type="region of interest" description="Disordered" evidence="1">
    <location>
        <begin position="173"/>
        <end position="195"/>
    </location>
</feature>
<sequence>MDLVVEDVVIDEDDAGVRFAWSRFDRVLNALELAYGIKRLGQVEYILCIQVKHGQDGSITLSSFASILDLGLTYRKTSDDFHGYSDINWEACLTTSRSTMGNATDAKYLALSYTSGDAIHLNKLLRWPNSVGASVSGPQAIVLFGDNQGSFALPQRPSNHFYRSLRPQAVPLSPREPRFTGCSGGGGGEGFGRFQ</sequence>
<dbReference type="EMBL" id="FQNC01000018">
    <property type="protein sequence ID" value="SGY20453.1"/>
    <property type="molecule type" value="Genomic_DNA"/>
</dbReference>
<evidence type="ECO:0000313" key="3">
    <source>
        <dbReference type="Proteomes" id="UP000249464"/>
    </source>
</evidence>
<keyword evidence="3" id="KW-1185">Reference proteome</keyword>
<evidence type="ECO:0000256" key="1">
    <source>
        <dbReference type="SAM" id="MobiDB-lite"/>
    </source>
</evidence>
<dbReference type="AlphaFoldDB" id="A0A2X0NST9"/>
<accession>A0A2X0NST9</accession>
<reference evidence="2 3" key="1">
    <citation type="submission" date="2016-11" db="EMBL/GenBank/DDBJ databases">
        <authorList>
            <person name="Jaros S."/>
            <person name="Januszkiewicz K."/>
            <person name="Wedrychowicz H."/>
        </authorList>
    </citation>
    <scope>NUCLEOTIDE SEQUENCE [LARGE SCALE GENOMIC DNA]</scope>
</reference>
<feature type="compositionally biased region" description="Gly residues" evidence="1">
    <location>
        <begin position="182"/>
        <end position="195"/>
    </location>
</feature>